<reference evidence="2" key="1">
    <citation type="submission" date="2014-12" db="EMBL/GenBank/DDBJ databases">
        <title>Insight into the proteome of Arion vulgaris.</title>
        <authorList>
            <person name="Aradska J."/>
            <person name="Bulat T."/>
            <person name="Smidak R."/>
            <person name="Sarate P."/>
            <person name="Gangsoo J."/>
            <person name="Sialana F."/>
            <person name="Bilban M."/>
            <person name="Lubec G."/>
        </authorList>
    </citation>
    <scope>NUCLEOTIDE SEQUENCE</scope>
    <source>
        <tissue evidence="2">Skin</tissue>
    </source>
</reference>
<organism evidence="2">
    <name type="scientific">Arion vulgaris</name>
    <dbReference type="NCBI Taxonomy" id="1028688"/>
    <lineage>
        <taxon>Eukaryota</taxon>
        <taxon>Metazoa</taxon>
        <taxon>Spiralia</taxon>
        <taxon>Lophotrochozoa</taxon>
        <taxon>Mollusca</taxon>
        <taxon>Gastropoda</taxon>
        <taxon>Heterobranchia</taxon>
        <taxon>Euthyneura</taxon>
        <taxon>Panpulmonata</taxon>
        <taxon>Eupulmonata</taxon>
        <taxon>Stylommatophora</taxon>
        <taxon>Helicina</taxon>
        <taxon>Arionoidea</taxon>
        <taxon>Arionidae</taxon>
        <taxon>Arion</taxon>
    </lineage>
</organism>
<gene>
    <name evidence="2" type="primary">ORF5206</name>
</gene>
<feature type="transmembrane region" description="Helical" evidence="1">
    <location>
        <begin position="19"/>
        <end position="43"/>
    </location>
</feature>
<name>A0A0B6XZT1_9EUPU</name>
<accession>A0A0B6XZT1</accession>
<keyword evidence="1" id="KW-0812">Transmembrane</keyword>
<evidence type="ECO:0000313" key="2">
    <source>
        <dbReference type="EMBL" id="CEK48790.1"/>
    </source>
</evidence>
<sequence length="53" mass="6205">QFSHVDRQPRLCKESYISWFYACELCLQQTSILLIGMLIGFFFSVQSQVSTRV</sequence>
<keyword evidence="1" id="KW-0472">Membrane</keyword>
<feature type="non-terminal residue" evidence="2">
    <location>
        <position position="1"/>
    </location>
</feature>
<keyword evidence="1" id="KW-1133">Transmembrane helix</keyword>
<protein>
    <submittedName>
        <fullName evidence="2">Uncharacterized protein</fullName>
    </submittedName>
</protein>
<proteinExistence type="predicted"/>
<dbReference type="AlphaFoldDB" id="A0A0B6XZT1"/>
<evidence type="ECO:0000256" key="1">
    <source>
        <dbReference type="SAM" id="Phobius"/>
    </source>
</evidence>
<dbReference type="EMBL" id="HACG01001925">
    <property type="protein sequence ID" value="CEK48790.1"/>
    <property type="molecule type" value="Transcribed_RNA"/>
</dbReference>